<dbReference type="InterPro" id="IPR036736">
    <property type="entry name" value="ACP-like_sf"/>
</dbReference>
<evidence type="ECO:0000313" key="2">
    <source>
        <dbReference type="EMBL" id="GAA3105853.1"/>
    </source>
</evidence>
<dbReference type="RefSeq" id="WP_344521529.1">
    <property type="nucleotide sequence ID" value="NZ_BAAAUG010000044.1"/>
</dbReference>
<gene>
    <name evidence="2" type="ORF">GCM10010449_31080</name>
</gene>
<keyword evidence="3" id="KW-1185">Reference proteome</keyword>
<dbReference type="Gene3D" id="1.10.1200.10">
    <property type="entry name" value="ACP-like"/>
    <property type="match status" value="1"/>
</dbReference>
<organism evidence="2 3">
    <name type="scientific">Streptomyces rectiviolaceus</name>
    <dbReference type="NCBI Taxonomy" id="332591"/>
    <lineage>
        <taxon>Bacteria</taxon>
        <taxon>Bacillati</taxon>
        <taxon>Actinomycetota</taxon>
        <taxon>Actinomycetes</taxon>
        <taxon>Kitasatosporales</taxon>
        <taxon>Streptomycetaceae</taxon>
        <taxon>Streptomyces</taxon>
    </lineage>
</organism>
<sequence length="84" mass="8924">MDIRENVVTVMRGAGFESEELTDGRRLAEDLDIDSTELVEVVVALEQHFGVSIDADAEGGFRTFGDLVDCVGRLLLAGAPAVGS</sequence>
<dbReference type="InterPro" id="IPR009081">
    <property type="entry name" value="PP-bd_ACP"/>
</dbReference>
<proteinExistence type="predicted"/>
<dbReference type="SUPFAM" id="SSF47336">
    <property type="entry name" value="ACP-like"/>
    <property type="match status" value="1"/>
</dbReference>
<dbReference type="EMBL" id="BAAAUG010000044">
    <property type="protein sequence ID" value="GAA3105853.1"/>
    <property type="molecule type" value="Genomic_DNA"/>
</dbReference>
<dbReference type="Pfam" id="PF00550">
    <property type="entry name" value="PP-binding"/>
    <property type="match status" value="1"/>
</dbReference>
<feature type="domain" description="Carrier" evidence="1">
    <location>
        <begin position="1"/>
        <end position="75"/>
    </location>
</feature>
<comment type="caution">
    <text evidence="2">The sequence shown here is derived from an EMBL/GenBank/DDBJ whole genome shotgun (WGS) entry which is preliminary data.</text>
</comment>
<evidence type="ECO:0000313" key="3">
    <source>
        <dbReference type="Proteomes" id="UP001501637"/>
    </source>
</evidence>
<evidence type="ECO:0000259" key="1">
    <source>
        <dbReference type="PROSITE" id="PS50075"/>
    </source>
</evidence>
<protein>
    <recommendedName>
        <fullName evidence="1">Carrier domain-containing protein</fullName>
    </recommendedName>
</protein>
<reference evidence="3" key="1">
    <citation type="journal article" date="2019" name="Int. J. Syst. Evol. Microbiol.">
        <title>The Global Catalogue of Microorganisms (GCM) 10K type strain sequencing project: providing services to taxonomists for standard genome sequencing and annotation.</title>
        <authorList>
            <consortium name="The Broad Institute Genomics Platform"/>
            <consortium name="The Broad Institute Genome Sequencing Center for Infectious Disease"/>
            <person name="Wu L."/>
            <person name="Ma J."/>
        </authorList>
    </citation>
    <scope>NUCLEOTIDE SEQUENCE [LARGE SCALE GENOMIC DNA]</scope>
    <source>
        <strain evidence="3">JCM 9092</strain>
    </source>
</reference>
<dbReference type="Proteomes" id="UP001501637">
    <property type="component" value="Unassembled WGS sequence"/>
</dbReference>
<name>A0ABP6MED4_9ACTN</name>
<dbReference type="PROSITE" id="PS50075">
    <property type="entry name" value="CARRIER"/>
    <property type="match status" value="1"/>
</dbReference>
<accession>A0ABP6MED4</accession>